<sequence length="228" mass="23949">MATTAAASASSAAMQETKARACPVIRSHLALVGRSSSFGFTSIRTRWEPPLAVRHAPDLQLAIFASAAPLSLYRSRRHGIPTSSSYTDRLVEVAAMLGGFYAMTCFVYGLGSQALPLSTSLLLATQLAFTGITDSPSCLWGSASPHPRSANAVVLLTIGLTVLGSLLGPSFMKPAGHSSKAYRTGQGSARPSPLRCSPGWCFPLSRSPRLNTTIAPAPPRGCPYPTQT</sequence>
<dbReference type="Gramene" id="OB01G26910.1">
    <property type="protein sequence ID" value="OB01G26910.1"/>
    <property type="gene ID" value="OB01G26910"/>
</dbReference>
<evidence type="ECO:0000313" key="3">
    <source>
        <dbReference type="Proteomes" id="UP000006038"/>
    </source>
</evidence>
<dbReference type="AlphaFoldDB" id="J3L0D5"/>
<accession>J3L0D5</accession>
<proteinExistence type="predicted"/>
<reference evidence="2" key="1">
    <citation type="journal article" date="2013" name="Nat. Commun.">
        <title>Whole-genome sequencing of Oryza brachyantha reveals mechanisms underlying Oryza genome evolution.</title>
        <authorList>
            <person name="Chen J."/>
            <person name="Huang Q."/>
            <person name="Gao D."/>
            <person name="Wang J."/>
            <person name="Lang Y."/>
            <person name="Liu T."/>
            <person name="Li B."/>
            <person name="Bai Z."/>
            <person name="Luis Goicoechea J."/>
            <person name="Liang C."/>
            <person name="Chen C."/>
            <person name="Zhang W."/>
            <person name="Sun S."/>
            <person name="Liao Y."/>
            <person name="Zhang X."/>
            <person name="Yang L."/>
            <person name="Song C."/>
            <person name="Wang M."/>
            <person name="Shi J."/>
            <person name="Liu G."/>
            <person name="Liu J."/>
            <person name="Zhou H."/>
            <person name="Zhou W."/>
            <person name="Yu Q."/>
            <person name="An N."/>
            <person name="Chen Y."/>
            <person name="Cai Q."/>
            <person name="Wang B."/>
            <person name="Liu B."/>
            <person name="Min J."/>
            <person name="Huang Y."/>
            <person name="Wu H."/>
            <person name="Li Z."/>
            <person name="Zhang Y."/>
            <person name="Yin Y."/>
            <person name="Song W."/>
            <person name="Jiang J."/>
            <person name="Jackson S.A."/>
            <person name="Wing R.A."/>
            <person name="Wang J."/>
            <person name="Chen M."/>
        </authorList>
    </citation>
    <scope>NUCLEOTIDE SEQUENCE [LARGE SCALE GENOMIC DNA]</scope>
    <source>
        <strain evidence="2">cv. IRGC 101232</strain>
    </source>
</reference>
<keyword evidence="1" id="KW-0472">Membrane</keyword>
<keyword evidence="1" id="KW-1133">Transmembrane helix</keyword>
<keyword evidence="3" id="KW-1185">Reference proteome</keyword>
<dbReference type="STRING" id="4533.J3L0D5"/>
<evidence type="ECO:0000313" key="2">
    <source>
        <dbReference type="EnsemblPlants" id="OB01G26910.1"/>
    </source>
</evidence>
<keyword evidence="1" id="KW-0812">Transmembrane</keyword>
<organism evidence="2">
    <name type="scientific">Oryza brachyantha</name>
    <name type="common">malo sina</name>
    <dbReference type="NCBI Taxonomy" id="4533"/>
    <lineage>
        <taxon>Eukaryota</taxon>
        <taxon>Viridiplantae</taxon>
        <taxon>Streptophyta</taxon>
        <taxon>Embryophyta</taxon>
        <taxon>Tracheophyta</taxon>
        <taxon>Spermatophyta</taxon>
        <taxon>Magnoliopsida</taxon>
        <taxon>Liliopsida</taxon>
        <taxon>Poales</taxon>
        <taxon>Poaceae</taxon>
        <taxon>BOP clade</taxon>
        <taxon>Oryzoideae</taxon>
        <taxon>Oryzeae</taxon>
        <taxon>Oryzinae</taxon>
        <taxon>Oryza</taxon>
    </lineage>
</organism>
<dbReference type="Proteomes" id="UP000006038">
    <property type="component" value="Chromosome 1"/>
</dbReference>
<feature type="transmembrane region" description="Helical" evidence="1">
    <location>
        <begin position="93"/>
        <end position="111"/>
    </location>
</feature>
<evidence type="ECO:0000256" key="1">
    <source>
        <dbReference type="SAM" id="Phobius"/>
    </source>
</evidence>
<protein>
    <submittedName>
        <fullName evidence="2">Uncharacterized protein</fullName>
    </submittedName>
</protein>
<dbReference type="Pfam" id="PF16913">
    <property type="entry name" value="PUNUT"/>
    <property type="match status" value="1"/>
</dbReference>
<name>J3L0D5_ORYBR</name>
<feature type="transmembrane region" description="Helical" evidence="1">
    <location>
        <begin position="152"/>
        <end position="172"/>
    </location>
</feature>
<dbReference type="HOGENOM" id="CLU_1216382_0_0_1"/>
<reference evidence="2" key="2">
    <citation type="submission" date="2013-04" db="UniProtKB">
        <authorList>
            <consortium name="EnsemblPlants"/>
        </authorList>
    </citation>
    <scope>IDENTIFICATION</scope>
</reference>
<dbReference type="EnsemblPlants" id="OB01G26910.1">
    <property type="protein sequence ID" value="OB01G26910.1"/>
    <property type="gene ID" value="OB01G26910"/>
</dbReference>